<name>A0A814LXL4_9BILA</name>
<protein>
    <submittedName>
        <fullName evidence="1">Uncharacterized protein</fullName>
    </submittedName>
</protein>
<sequence length="71" mass="7897">MQTHKAYATFAHNLNHEIANELPSASAAGALRDAFVNANESYIFVFLVIYQPKPTRDDCFRHRGLSTSITG</sequence>
<proteinExistence type="predicted"/>
<evidence type="ECO:0000313" key="1">
    <source>
        <dbReference type="EMBL" id="CAF1070143.1"/>
    </source>
</evidence>
<dbReference type="AlphaFoldDB" id="A0A814LXL4"/>
<evidence type="ECO:0000313" key="2">
    <source>
        <dbReference type="Proteomes" id="UP000663882"/>
    </source>
</evidence>
<gene>
    <name evidence="1" type="ORF">RFH988_LOCUS17729</name>
</gene>
<comment type="caution">
    <text evidence="1">The sequence shown here is derived from an EMBL/GenBank/DDBJ whole genome shotgun (WGS) entry which is preliminary data.</text>
</comment>
<accession>A0A814LXL4</accession>
<reference evidence="1" key="1">
    <citation type="submission" date="2021-02" db="EMBL/GenBank/DDBJ databases">
        <authorList>
            <person name="Nowell W R."/>
        </authorList>
    </citation>
    <scope>NUCLEOTIDE SEQUENCE</scope>
</reference>
<dbReference type="Proteomes" id="UP000663882">
    <property type="component" value="Unassembled WGS sequence"/>
</dbReference>
<dbReference type="EMBL" id="CAJNOO010000961">
    <property type="protein sequence ID" value="CAF1070143.1"/>
    <property type="molecule type" value="Genomic_DNA"/>
</dbReference>
<organism evidence="1 2">
    <name type="scientific">Rotaria sordida</name>
    <dbReference type="NCBI Taxonomy" id="392033"/>
    <lineage>
        <taxon>Eukaryota</taxon>
        <taxon>Metazoa</taxon>
        <taxon>Spiralia</taxon>
        <taxon>Gnathifera</taxon>
        <taxon>Rotifera</taxon>
        <taxon>Eurotatoria</taxon>
        <taxon>Bdelloidea</taxon>
        <taxon>Philodinida</taxon>
        <taxon>Philodinidae</taxon>
        <taxon>Rotaria</taxon>
    </lineage>
</organism>